<dbReference type="PROSITE" id="PS50119">
    <property type="entry name" value="ZF_BBOX"/>
    <property type="match status" value="1"/>
</dbReference>
<evidence type="ECO:0000259" key="9">
    <source>
        <dbReference type="PROSITE" id="PS50119"/>
    </source>
</evidence>
<dbReference type="GeneID" id="123017798"/>
<evidence type="ECO:0000259" key="8">
    <source>
        <dbReference type="PROSITE" id="PS50089"/>
    </source>
</evidence>
<dbReference type="SUPFAM" id="SSF57845">
    <property type="entry name" value="B-box zinc-binding domain"/>
    <property type="match status" value="1"/>
</dbReference>
<proteinExistence type="inferred from homology"/>
<keyword evidence="5" id="KW-0862">Zinc</keyword>
<name>A0A8D2JER3_VARKO</name>
<dbReference type="PRINTS" id="PR01407">
    <property type="entry name" value="BUTYPHLNCDUF"/>
</dbReference>
<evidence type="ECO:0000256" key="1">
    <source>
        <dbReference type="ARBA" id="ARBA00009651"/>
    </source>
</evidence>
<dbReference type="Pfam" id="PF00622">
    <property type="entry name" value="SPRY"/>
    <property type="match status" value="1"/>
</dbReference>
<dbReference type="SUPFAM" id="SSF57850">
    <property type="entry name" value="RING/U-box"/>
    <property type="match status" value="1"/>
</dbReference>
<dbReference type="SMART" id="SM00184">
    <property type="entry name" value="RING"/>
    <property type="match status" value="1"/>
</dbReference>
<dbReference type="AlphaFoldDB" id="A0A8D2JER3"/>
<evidence type="ECO:0000313" key="12">
    <source>
        <dbReference type="Proteomes" id="UP000694545"/>
    </source>
</evidence>
<reference evidence="11" key="1">
    <citation type="submission" date="2025-08" db="UniProtKB">
        <authorList>
            <consortium name="Ensembl"/>
        </authorList>
    </citation>
    <scope>IDENTIFICATION</scope>
</reference>
<dbReference type="RefSeq" id="XP_044275316.1">
    <property type="nucleotide sequence ID" value="XM_044419381.1"/>
</dbReference>
<dbReference type="PROSITE" id="PS50089">
    <property type="entry name" value="ZF_RING_2"/>
    <property type="match status" value="1"/>
</dbReference>
<dbReference type="InterPro" id="IPR006574">
    <property type="entry name" value="PRY"/>
</dbReference>
<evidence type="ECO:0000256" key="5">
    <source>
        <dbReference type="ARBA" id="ARBA00022833"/>
    </source>
</evidence>
<evidence type="ECO:0000259" key="10">
    <source>
        <dbReference type="PROSITE" id="PS50188"/>
    </source>
</evidence>
<dbReference type="PROSITE" id="PS00518">
    <property type="entry name" value="ZF_RING_1"/>
    <property type="match status" value="1"/>
</dbReference>
<dbReference type="Pfam" id="PF13445">
    <property type="entry name" value="zf-RING_UBOX"/>
    <property type="match status" value="1"/>
</dbReference>
<dbReference type="Pfam" id="PF00643">
    <property type="entry name" value="zf-B_box"/>
    <property type="match status" value="1"/>
</dbReference>
<dbReference type="Gene3D" id="3.30.40.10">
    <property type="entry name" value="Zinc/RING finger domain, C3HC4 (zinc finger)"/>
    <property type="match status" value="1"/>
</dbReference>
<dbReference type="PANTHER" id="PTHR24103">
    <property type="entry name" value="E3 UBIQUITIN-PROTEIN LIGASE TRIM"/>
    <property type="match status" value="1"/>
</dbReference>
<dbReference type="InterPro" id="IPR027370">
    <property type="entry name" value="Znf-RING_euk"/>
</dbReference>
<dbReference type="InterPro" id="IPR000315">
    <property type="entry name" value="Znf_B-box"/>
</dbReference>
<keyword evidence="3" id="KW-0479">Metal-binding</keyword>
<dbReference type="SUPFAM" id="SSF49899">
    <property type="entry name" value="Concanavalin A-like lectins/glucanases"/>
    <property type="match status" value="1"/>
</dbReference>
<dbReference type="CDD" id="cd16594">
    <property type="entry name" value="RING-HC_TRIM7-like_C-IV"/>
    <property type="match status" value="1"/>
</dbReference>
<dbReference type="InterPro" id="IPR050143">
    <property type="entry name" value="TRIM/RBCC"/>
</dbReference>
<keyword evidence="2" id="KW-0800">Toxin</keyword>
<evidence type="ECO:0000313" key="11">
    <source>
        <dbReference type="Ensembl" id="ENSVKKP00000011440.1"/>
    </source>
</evidence>
<dbReference type="Proteomes" id="UP000694545">
    <property type="component" value="Unplaced"/>
</dbReference>
<keyword evidence="12" id="KW-1185">Reference proteome</keyword>
<dbReference type="CDD" id="cd19762">
    <property type="entry name" value="Bbox2_TRIM7-like"/>
    <property type="match status" value="1"/>
</dbReference>
<dbReference type="InterPro" id="IPR013320">
    <property type="entry name" value="ConA-like_dom_sf"/>
</dbReference>
<dbReference type="InterPro" id="IPR003877">
    <property type="entry name" value="SPRY_dom"/>
</dbReference>
<dbReference type="InterPro" id="IPR003879">
    <property type="entry name" value="Butyrophylin_SPRY"/>
</dbReference>
<organism evidence="11 12">
    <name type="scientific">Varanus komodoensis</name>
    <name type="common">Komodo dragon</name>
    <dbReference type="NCBI Taxonomy" id="61221"/>
    <lineage>
        <taxon>Eukaryota</taxon>
        <taxon>Metazoa</taxon>
        <taxon>Chordata</taxon>
        <taxon>Craniata</taxon>
        <taxon>Vertebrata</taxon>
        <taxon>Euteleostomi</taxon>
        <taxon>Lepidosauria</taxon>
        <taxon>Squamata</taxon>
        <taxon>Bifurcata</taxon>
        <taxon>Unidentata</taxon>
        <taxon>Episquamata</taxon>
        <taxon>Toxicofera</taxon>
        <taxon>Anguimorpha</taxon>
        <taxon>Paleoanguimorpha</taxon>
        <taxon>Varanoidea</taxon>
        <taxon>Varanidae</taxon>
        <taxon>Varanus</taxon>
    </lineage>
</organism>
<evidence type="ECO:0000256" key="2">
    <source>
        <dbReference type="ARBA" id="ARBA00022699"/>
    </source>
</evidence>
<keyword evidence="2" id="KW-0528">Neurotoxin</keyword>
<dbReference type="SMART" id="SM00449">
    <property type="entry name" value="SPRY"/>
    <property type="match status" value="1"/>
</dbReference>
<comment type="similarity">
    <text evidence="1">Belongs to the ohanin/vespryn family.</text>
</comment>
<dbReference type="SMART" id="SM00589">
    <property type="entry name" value="PRY"/>
    <property type="match status" value="1"/>
</dbReference>
<dbReference type="InterPro" id="IPR043136">
    <property type="entry name" value="B30.2/SPRY_sf"/>
</dbReference>
<dbReference type="GO" id="GO:0008270">
    <property type="term" value="F:zinc ion binding"/>
    <property type="evidence" value="ECO:0007669"/>
    <property type="project" value="UniProtKB-KW"/>
</dbReference>
<keyword evidence="4 7" id="KW-0863">Zinc-finger</keyword>
<evidence type="ECO:0000256" key="3">
    <source>
        <dbReference type="ARBA" id="ARBA00022723"/>
    </source>
</evidence>
<dbReference type="Ensembl" id="ENSVKKT00000011711.1">
    <property type="protein sequence ID" value="ENSVKKP00000011440.1"/>
    <property type="gene ID" value="ENSVKKG00000007972.1"/>
</dbReference>
<evidence type="ECO:0000256" key="7">
    <source>
        <dbReference type="PROSITE-ProRule" id="PRU00024"/>
    </source>
</evidence>
<gene>
    <name evidence="11" type="primary">LOC123017798</name>
</gene>
<dbReference type="SMART" id="SM00336">
    <property type="entry name" value="BBOX"/>
    <property type="match status" value="1"/>
</dbReference>
<dbReference type="Pfam" id="PF13765">
    <property type="entry name" value="PRY"/>
    <property type="match status" value="1"/>
</dbReference>
<reference evidence="11" key="2">
    <citation type="submission" date="2025-09" db="UniProtKB">
        <authorList>
            <consortium name="Ensembl"/>
        </authorList>
    </citation>
    <scope>IDENTIFICATION</scope>
</reference>
<feature type="domain" description="B box-type" evidence="9">
    <location>
        <begin position="106"/>
        <end position="142"/>
    </location>
</feature>
<dbReference type="CDD" id="cd12888">
    <property type="entry name" value="SPRY_PRY_TRIM7_like"/>
    <property type="match status" value="1"/>
</dbReference>
<dbReference type="InterPro" id="IPR017907">
    <property type="entry name" value="Znf_RING_CS"/>
</dbReference>
<evidence type="ECO:0000256" key="6">
    <source>
        <dbReference type="ARBA" id="ARBA00034460"/>
    </source>
</evidence>
<dbReference type="OMA" id="GETILPW"/>
<accession>A0A8D2JER3</accession>
<feature type="domain" description="B30.2/SPRY" evidence="10">
    <location>
        <begin position="299"/>
        <end position="492"/>
    </location>
</feature>
<dbReference type="KEGG" id="vko:123017798"/>
<feature type="domain" description="RING-type" evidence="8">
    <location>
        <begin position="17"/>
        <end position="60"/>
    </location>
</feature>
<protein>
    <recommendedName>
        <fullName evidence="13">Zinc finger protein RFP-like</fullName>
    </recommendedName>
</protein>
<dbReference type="PROSITE" id="PS50188">
    <property type="entry name" value="B302_SPRY"/>
    <property type="match status" value="1"/>
</dbReference>
<dbReference type="FunFam" id="2.60.120.920:FF:000004">
    <property type="entry name" value="Butyrophilin subfamily 1 member A1"/>
    <property type="match status" value="1"/>
</dbReference>
<dbReference type="Gene3D" id="3.30.160.60">
    <property type="entry name" value="Classic Zinc Finger"/>
    <property type="match status" value="1"/>
</dbReference>
<dbReference type="Gene3D" id="2.60.120.920">
    <property type="match status" value="1"/>
</dbReference>
<dbReference type="OrthoDB" id="6270329at2759"/>
<dbReference type="InterPro" id="IPR013083">
    <property type="entry name" value="Znf_RING/FYVE/PHD"/>
</dbReference>
<evidence type="ECO:0008006" key="13">
    <source>
        <dbReference type="Google" id="ProtNLM"/>
    </source>
</evidence>
<dbReference type="InterPro" id="IPR001841">
    <property type="entry name" value="Znf_RING"/>
</dbReference>
<comment type="function">
    <text evidence="6">Neurotoxin that produces dose-dependent hypolocomotion and hyperalgesia in mice. May directly act on the central nervous system, as it is 6500-fold more potent when administered intracerebroventricularly than intraperitoneal.</text>
</comment>
<evidence type="ECO:0000256" key="4">
    <source>
        <dbReference type="ARBA" id="ARBA00022771"/>
    </source>
</evidence>
<sequence length="492" mass="55660">MAAAGSSMQSLRDEASCPICLDYFREPTMIVTCGHNFCQDCLTRSCQDSGPDAWRCPQCRELVDQRHFRANRQLANFVAITKQLSLEARTGAGEGGGGGGGGWAECEKHQEPLKLFCKDDQALICVVCRESRDHRMHAVLPTDEAAEEYKDWIQSQINALKKKQYETVASKRSGNMESEALQNEADNIRQDMVTQFKQLYQLIEDKHLVLLARLEELDKRIGRRREEHNAKLSEECASLENLVHEMEEKCRQPAGEILQGIKGIMQKCQMGIVQKPVSSPPELKQWIKEFKAINVFLQRVTKQFGDTLLSEYQLCKEIVTLNPDTAHPDLCLSQDQKSVRLQCTQQKLPSNPERFDTCTCVLGHVNHAGFTSGTHWWEVEVEERGVWAVGVAVASIKRKGPLKFSPSEGIWALGQLLGGHYQALTSPKHHLLLNRRLRRIRVTLEYDKQQVAFLNPDTDTPIFIFSPASFNGETILPWFWVGGLASQLRLSL</sequence>
<dbReference type="InterPro" id="IPR001870">
    <property type="entry name" value="B30.2/SPRY"/>
</dbReference>